<dbReference type="InterPro" id="IPR038333">
    <property type="entry name" value="T1MK-like_N_sf"/>
</dbReference>
<evidence type="ECO:0000256" key="3">
    <source>
        <dbReference type="ARBA" id="ARBA00022603"/>
    </source>
</evidence>
<evidence type="ECO:0000259" key="9">
    <source>
        <dbReference type="Pfam" id="PF12161"/>
    </source>
</evidence>
<dbReference type="RefSeq" id="WP_172504935.1">
    <property type="nucleotide sequence ID" value="NZ_OENE01000004.1"/>
</dbReference>
<dbReference type="PANTHER" id="PTHR42933:SF4">
    <property type="entry name" value="TYPE I RESTRICTION ENZYME ECOKI METHYLASE SUBUNIT"/>
    <property type="match status" value="1"/>
</dbReference>
<dbReference type="Pfam" id="PF02384">
    <property type="entry name" value="N6_Mtase"/>
    <property type="match status" value="1"/>
</dbReference>
<evidence type="ECO:0000313" key="10">
    <source>
        <dbReference type="EMBL" id="SOS58481.1"/>
    </source>
</evidence>
<dbReference type="InterPro" id="IPR051537">
    <property type="entry name" value="DNA_Adenine_Mtase"/>
</dbReference>
<evidence type="ECO:0000313" key="11">
    <source>
        <dbReference type="Proteomes" id="UP000490060"/>
    </source>
</evidence>
<comment type="similarity">
    <text evidence="1">Belongs to the N(4)/N(6)-methyltransferase family.</text>
</comment>
<dbReference type="PRINTS" id="PR00507">
    <property type="entry name" value="N12N6MTFRASE"/>
</dbReference>
<protein>
    <recommendedName>
        <fullName evidence="2">site-specific DNA-methyltransferase (adenine-specific)</fullName>
        <ecNumber evidence="2">2.1.1.72</ecNumber>
    </recommendedName>
</protein>
<dbReference type="PANTHER" id="PTHR42933">
    <property type="entry name" value="SLR6095 PROTEIN"/>
    <property type="match status" value="1"/>
</dbReference>
<dbReference type="EC" id="2.1.1.72" evidence="2"/>
<evidence type="ECO:0000256" key="5">
    <source>
        <dbReference type="ARBA" id="ARBA00022691"/>
    </source>
</evidence>
<accession>A0A2I2LFY8</accession>
<keyword evidence="4 10" id="KW-0808">Transferase</keyword>
<dbReference type="Gene3D" id="1.20.1260.30">
    <property type="match status" value="1"/>
</dbReference>
<dbReference type="Gene3D" id="3.40.50.150">
    <property type="entry name" value="Vaccinia Virus protein VP39"/>
    <property type="match status" value="1"/>
</dbReference>
<evidence type="ECO:0000256" key="6">
    <source>
        <dbReference type="ARBA" id="ARBA00022747"/>
    </source>
</evidence>
<dbReference type="InterPro" id="IPR029063">
    <property type="entry name" value="SAM-dependent_MTases_sf"/>
</dbReference>
<feature type="domain" description="N6 adenine-specific DNA methyltransferase N-terminal" evidence="9">
    <location>
        <begin position="9"/>
        <end position="111"/>
    </location>
</feature>
<keyword evidence="5" id="KW-0949">S-adenosyl-L-methionine</keyword>
<sequence>MALSTQEIVNKLWNLCNVLRDEGITYHQYLNELTFILFLKMAEETEYNDKLPEGYRWEDLIQKEGIELTNFYRKLLLHLGTESTGKIQKIYNNAQTSINEPASLRKIIKNIDELDWFEAKEEGLGEMYEGLLEKNASEKKSGAGQYFTPRPLINVMVRLMNPKVGERLNDPACGTYGFMIAAHHHILKNNDKYSLSETQNKHLQTEQYSGCELVGDTHRLAMMNAFLHGMGGNIDLNDSLSSYGESIKNIDLVLANPPFGTKKGGDRPTRGDLVYPTSNKQLNFLQGIYRSLHTRGGARAAVVLPDNVLFEDGDGQRVRQDLMDKCNLHTILRLPTGIFYAAGVKTNVLFFDRGTTEKKNTQNVWFYDMRTNMPKFGKRTPFTENHFVDFEKAYNATDRTKIKDERFSCITRDEITKKNDSLDLGLIADDSITKAEDIGEPIEIAQEALAELKEITKALNSIIKALN</sequence>
<evidence type="ECO:0000256" key="1">
    <source>
        <dbReference type="ARBA" id="ARBA00006594"/>
    </source>
</evidence>
<dbReference type="EMBL" id="OENE01000004">
    <property type="protein sequence ID" value="SOS58481.1"/>
    <property type="molecule type" value="Genomic_DNA"/>
</dbReference>
<dbReference type="GO" id="GO:0032259">
    <property type="term" value="P:methylation"/>
    <property type="evidence" value="ECO:0007669"/>
    <property type="project" value="UniProtKB-KW"/>
</dbReference>
<dbReference type="Proteomes" id="UP000490060">
    <property type="component" value="Unassembled WGS sequence"/>
</dbReference>
<name>A0A2I2LFY8_9FLAO</name>
<keyword evidence="3 10" id="KW-0489">Methyltransferase</keyword>
<dbReference type="InterPro" id="IPR022749">
    <property type="entry name" value="D12N6_MeTrfase_N"/>
</dbReference>
<gene>
    <name evidence="10" type="primary">hsdM</name>
    <name evidence="10" type="ORF">TNO010_120288</name>
</gene>
<reference evidence="10 11" key="1">
    <citation type="submission" date="2017-11" db="EMBL/GenBank/DDBJ databases">
        <authorList>
            <person name="Duchaud E."/>
        </authorList>
    </citation>
    <scope>NUCLEOTIDE SEQUENCE [LARGE SCALE GENOMIC DNA]</scope>
    <source>
        <strain evidence="10 11">TNO010</strain>
    </source>
</reference>
<dbReference type="GO" id="GO:0009007">
    <property type="term" value="F:site-specific DNA-methyltransferase (adenine-specific) activity"/>
    <property type="evidence" value="ECO:0007669"/>
    <property type="project" value="UniProtKB-EC"/>
</dbReference>
<proteinExistence type="inferred from homology"/>
<comment type="catalytic activity">
    <reaction evidence="7">
        <text>a 2'-deoxyadenosine in DNA + S-adenosyl-L-methionine = an N(6)-methyl-2'-deoxyadenosine in DNA + S-adenosyl-L-homocysteine + H(+)</text>
        <dbReference type="Rhea" id="RHEA:15197"/>
        <dbReference type="Rhea" id="RHEA-COMP:12418"/>
        <dbReference type="Rhea" id="RHEA-COMP:12419"/>
        <dbReference type="ChEBI" id="CHEBI:15378"/>
        <dbReference type="ChEBI" id="CHEBI:57856"/>
        <dbReference type="ChEBI" id="CHEBI:59789"/>
        <dbReference type="ChEBI" id="CHEBI:90615"/>
        <dbReference type="ChEBI" id="CHEBI:90616"/>
        <dbReference type="EC" id="2.1.1.72"/>
    </reaction>
</comment>
<evidence type="ECO:0000256" key="2">
    <source>
        <dbReference type="ARBA" id="ARBA00011900"/>
    </source>
</evidence>
<keyword evidence="6" id="KW-0680">Restriction system</keyword>
<evidence type="ECO:0000256" key="7">
    <source>
        <dbReference type="ARBA" id="ARBA00047942"/>
    </source>
</evidence>
<feature type="domain" description="DNA methylase adenine-specific" evidence="8">
    <location>
        <begin position="122"/>
        <end position="426"/>
    </location>
</feature>
<dbReference type="GO" id="GO:0009307">
    <property type="term" value="P:DNA restriction-modification system"/>
    <property type="evidence" value="ECO:0007669"/>
    <property type="project" value="UniProtKB-KW"/>
</dbReference>
<evidence type="ECO:0000259" key="8">
    <source>
        <dbReference type="Pfam" id="PF02384"/>
    </source>
</evidence>
<dbReference type="AlphaFoldDB" id="A0A2I2LFY8"/>
<dbReference type="GO" id="GO:0008170">
    <property type="term" value="F:N-methyltransferase activity"/>
    <property type="evidence" value="ECO:0007669"/>
    <property type="project" value="InterPro"/>
</dbReference>
<evidence type="ECO:0000256" key="4">
    <source>
        <dbReference type="ARBA" id="ARBA00022679"/>
    </source>
</evidence>
<organism evidence="10 11">
    <name type="scientific">Tenacibaculum finnmarkense genomovar ulcerans</name>
    <dbReference type="NCBI Taxonomy" id="2781388"/>
    <lineage>
        <taxon>Bacteria</taxon>
        <taxon>Pseudomonadati</taxon>
        <taxon>Bacteroidota</taxon>
        <taxon>Flavobacteriia</taxon>
        <taxon>Flavobacteriales</taxon>
        <taxon>Flavobacteriaceae</taxon>
        <taxon>Tenacibaculum</taxon>
        <taxon>Tenacibaculum finnmarkense</taxon>
    </lineage>
</organism>
<dbReference type="GO" id="GO:0003677">
    <property type="term" value="F:DNA binding"/>
    <property type="evidence" value="ECO:0007669"/>
    <property type="project" value="InterPro"/>
</dbReference>
<dbReference type="Pfam" id="PF12161">
    <property type="entry name" value="HsdM_N"/>
    <property type="match status" value="1"/>
</dbReference>
<dbReference type="InterPro" id="IPR002052">
    <property type="entry name" value="DNA_methylase_N6_adenine_CS"/>
</dbReference>
<dbReference type="SUPFAM" id="SSF53335">
    <property type="entry name" value="S-adenosyl-L-methionine-dependent methyltransferases"/>
    <property type="match status" value="1"/>
</dbReference>
<dbReference type="PROSITE" id="PS00092">
    <property type="entry name" value="N6_MTASE"/>
    <property type="match status" value="1"/>
</dbReference>
<dbReference type="InterPro" id="IPR003356">
    <property type="entry name" value="DNA_methylase_A-5"/>
</dbReference>